<proteinExistence type="predicted"/>
<accession>A0A8B9MT65</accession>
<protein>
    <submittedName>
        <fullName evidence="1">Uncharacterized protein</fullName>
    </submittedName>
</protein>
<name>A0A8B9MT65_9AVES</name>
<keyword evidence="2" id="KW-1185">Reference proteome</keyword>
<sequence>MMKLKSNQTRTYDGDGYKKRAACLCFRSESEEEVRAGGGLRPAGDMSKLLSREAWEEVGIKGRLVSLRTAVLLSGRVVCEVKKEKLCSDVQFFAILF</sequence>
<dbReference type="Ensembl" id="ENSANIT00000014262.1">
    <property type="protein sequence ID" value="ENSANIP00000013781.1"/>
    <property type="gene ID" value="ENSANIG00000009356.1"/>
</dbReference>
<reference evidence="1" key="1">
    <citation type="submission" date="2025-08" db="UniProtKB">
        <authorList>
            <consortium name="Ensembl"/>
        </authorList>
    </citation>
    <scope>IDENTIFICATION</scope>
</reference>
<dbReference type="Proteomes" id="UP000694541">
    <property type="component" value="Unplaced"/>
</dbReference>
<dbReference type="AlphaFoldDB" id="A0A8B9MT65"/>
<organism evidence="1 2">
    <name type="scientific">Accipiter nisus</name>
    <name type="common">Eurasian sparrowhawk</name>
    <dbReference type="NCBI Taxonomy" id="211598"/>
    <lineage>
        <taxon>Eukaryota</taxon>
        <taxon>Metazoa</taxon>
        <taxon>Chordata</taxon>
        <taxon>Craniata</taxon>
        <taxon>Vertebrata</taxon>
        <taxon>Euteleostomi</taxon>
        <taxon>Archelosauria</taxon>
        <taxon>Archosauria</taxon>
        <taxon>Dinosauria</taxon>
        <taxon>Saurischia</taxon>
        <taxon>Theropoda</taxon>
        <taxon>Coelurosauria</taxon>
        <taxon>Aves</taxon>
        <taxon>Neognathae</taxon>
        <taxon>Neoaves</taxon>
        <taxon>Telluraves</taxon>
        <taxon>Accipitrimorphae</taxon>
        <taxon>Accipitriformes</taxon>
        <taxon>Accipitridae</taxon>
        <taxon>Accipitrinae</taxon>
        <taxon>Accipiter</taxon>
    </lineage>
</organism>
<reference evidence="1" key="2">
    <citation type="submission" date="2025-09" db="UniProtKB">
        <authorList>
            <consortium name="Ensembl"/>
        </authorList>
    </citation>
    <scope>IDENTIFICATION</scope>
</reference>
<evidence type="ECO:0000313" key="1">
    <source>
        <dbReference type="Ensembl" id="ENSANIP00000013781.1"/>
    </source>
</evidence>
<dbReference type="Gene3D" id="3.90.79.10">
    <property type="entry name" value="Nucleoside Triphosphate Pyrophosphohydrolase"/>
    <property type="match status" value="1"/>
</dbReference>
<evidence type="ECO:0000313" key="2">
    <source>
        <dbReference type="Proteomes" id="UP000694541"/>
    </source>
</evidence>